<proteinExistence type="predicted"/>
<dbReference type="Proteomes" id="UP000183898">
    <property type="component" value="Unassembled WGS sequence"/>
</dbReference>
<name>A0A1H8N4C5_9PROT</name>
<protein>
    <submittedName>
        <fullName evidence="1">Uncharacterized protein</fullName>
    </submittedName>
</protein>
<evidence type="ECO:0000313" key="1">
    <source>
        <dbReference type="EMBL" id="SEO24366.1"/>
    </source>
</evidence>
<evidence type="ECO:0000313" key="2">
    <source>
        <dbReference type="Proteomes" id="UP000183898"/>
    </source>
</evidence>
<dbReference type="AlphaFoldDB" id="A0A1H8N4C5"/>
<dbReference type="RefSeq" id="WP_175463278.1">
    <property type="nucleotide sequence ID" value="NZ_FOCT01000015.1"/>
</dbReference>
<gene>
    <name evidence="1" type="ORF">SAMN05216404_11516</name>
</gene>
<sequence length="49" mass="5705">MMQERIRTERIRENIAALASDIGERNLYRYDWLPAGQASSTDPGWGRRP</sequence>
<dbReference type="EMBL" id="FOCT01000015">
    <property type="protein sequence ID" value="SEO24366.1"/>
    <property type="molecule type" value="Genomic_DNA"/>
</dbReference>
<accession>A0A1H8N4C5</accession>
<reference evidence="1 2" key="1">
    <citation type="submission" date="2016-10" db="EMBL/GenBank/DDBJ databases">
        <authorList>
            <person name="de Groot N.N."/>
        </authorList>
    </citation>
    <scope>NUCLEOTIDE SEQUENCE [LARGE SCALE GENOMIC DNA]</scope>
    <source>
        <strain evidence="1 2">Nl18</strain>
    </source>
</reference>
<organism evidence="1 2">
    <name type="scientific">Nitrosospira multiformis</name>
    <dbReference type="NCBI Taxonomy" id="1231"/>
    <lineage>
        <taxon>Bacteria</taxon>
        <taxon>Pseudomonadati</taxon>
        <taxon>Pseudomonadota</taxon>
        <taxon>Betaproteobacteria</taxon>
        <taxon>Nitrosomonadales</taxon>
        <taxon>Nitrosomonadaceae</taxon>
        <taxon>Nitrosospira</taxon>
    </lineage>
</organism>